<evidence type="ECO:0000256" key="3">
    <source>
        <dbReference type="ARBA" id="ARBA00048462"/>
    </source>
</evidence>
<dbReference type="PIRSF" id="PIRSF000446">
    <property type="entry name" value="Mct"/>
    <property type="match status" value="1"/>
</dbReference>
<dbReference type="NCBIfam" id="TIGR00128">
    <property type="entry name" value="fabD"/>
    <property type="match status" value="1"/>
</dbReference>
<dbReference type="InterPro" id="IPR016036">
    <property type="entry name" value="Malonyl_transacylase_ACP-bd"/>
</dbReference>
<name>A0A7W9LZM4_9PSEU</name>
<organism evidence="7 8">
    <name type="scientific">Saccharothrix ecbatanensis</name>
    <dbReference type="NCBI Taxonomy" id="1105145"/>
    <lineage>
        <taxon>Bacteria</taxon>
        <taxon>Bacillati</taxon>
        <taxon>Actinomycetota</taxon>
        <taxon>Actinomycetes</taxon>
        <taxon>Pseudonocardiales</taxon>
        <taxon>Pseudonocardiaceae</taxon>
        <taxon>Saccharothrix</taxon>
    </lineage>
</organism>
<gene>
    <name evidence="7" type="ORF">F4560_001620</name>
</gene>
<keyword evidence="8" id="KW-1185">Reference proteome</keyword>
<dbReference type="InterPro" id="IPR014043">
    <property type="entry name" value="Acyl_transferase_dom"/>
</dbReference>
<comment type="similarity">
    <text evidence="4">Belongs to the fabD family.</text>
</comment>
<keyword evidence="2 4" id="KW-0012">Acyltransferase</keyword>
<evidence type="ECO:0000256" key="2">
    <source>
        <dbReference type="ARBA" id="ARBA00023315"/>
    </source>
</evidence>
<dbReference type="Proteomes" id="UP000552097">
    <property type="component" value="Unassembled WGS sequence"/>
</dbReference>
<dbReference type="Gene3D" id="3.40.366.10">
    <property type="entry name" value="Malonyl-Coenzyme A Acyl Carrier Protein, domain 2"/>
    <property type="match status" value="1"/>
</dbReference>
<evidence type="ECO:0000313" key="8">
    <source>
        <dbReference type="Proteomes" id="UP000552097"/>
    </source>
</evidence>
<feature type="active site" evidence="5">
    <location>
        <position position="185"/>
    </location>
</feature>
<protein>
    <recommendedName>
        <fullName evidence="4">Malonyl CoA-acyl carrier protein transacylase</fullName>
        <ecNumber evidence="4">2.3.1.39</ecNumber>
    </recommendedName>
</protein>
<dbReference type="EC" id="2.3.1.39" evidence="4"/>
<evidence type="ECO:0000256" key="4">
    <source>
        <dbReference type="PIRNR" id="PIRNR000446"/>
    </source>
</evidence>
<keyword evidence="1 4" id="KW-0808">Transferase</keyword>
<dbReference type="InterPro" id="IPR004410">
    <property type="entry name" value="Malonyl_CoA-ACP_transAc_FabD"/>
</dbReference>
<dbReference type="InterPro" id="IPR024925">
    <property type="entry name" value="Malonyl_CoA-ACP_transAc"/>
</dbReference>
<dbReference type="GO" id="GO:0005829">
    <property type="term" value="C:cytosol"/>
    <property type="evidence" value="ECO:0007669"/>
    <property type="project" value="TreeGrafter"/>
</dbReference>
<dbReference type="InterPro" id="IPR050858">
    <property type="entry name" value="Mal-CoA-ACP_Trans/PKS_FabD"/>
</dbReference>
<comment type="catalytic activity">
    <reaction evidence="3 4">
        <text>holo-[ACP] + malonyl-CoA = malonyl-[ACP] + CoA</text>
        <dbReference type="Rhea" id="RHEA:41792"/>
        <dbReference type="Rhea" id="RHEA-COMP:9623"/>
        <dbReference type="Rhea" id="RHEA-COMP:9685"/>
        <dbReference type="ChEBI" id="CHEBI:57287"/>
        <dbReference type="ChEBI" id="CHEBI:57384"/>
        <dbReference type="ChEBI" id="CHEBI:64479"/>
        <dbReference type="ChEBI" id="CHEBI:78449"/>
        <dbReference type="EC" id="2.3.1.39"/>
    </reaction>
</comment>
<proteinExistence type="inferred from homology"/>
<feature type="domain" description="Malonyl-CoA:ACP transacylase (MAT)" evidence="6">
    <location>
        <begin position="13"/>
        <end position="298"/>
    </location>
</feature>
<dbReference type="PANTHER" id="PTHR42681">
    <property type="entry name" value="MALONYL-COA-ACYL CARRIER PROTEIN TRANSACYLASE, MITOCHONDRIAL"/>
    <property type="match status" value="1"/>
</dbReference>
<dbReference type="InterPro" id="IPR001227">
    <property type="entry name" value="Ac_transferase_dom_sf"/>
</dbReference>
<dbReference type="SUPFAM" id="SSF52151">
    <property type="entry name" value="FabD/lysophospholipase-like"/>
    <property type="match status" value="1"/>
</dbReference>
<evidence type="ECO:0000313" key="7">
    <source>
        <dbReference type="EMBL" id="MBB5801852.1"/>
    </source>
</evidence>
<dbReference type="InterPro" id="IPR016035">
    <property type="entry name" value="Acyl_Trfase/lysoPLipase"/>
</dbReference>
<dbReference type="Gene3D" id="3.30.70.250">
    <property type="entry name" value="Malonyl-CoA ACP transacylase, ACP-binding"/>
    <property type="match status" value="1"/>
</dbReference>
<dbReference type="SMART" id="SM00827">
    <property type="entry name" value="PKS_AT"/>
    <property type="match status" value="1"/>
</dbReference>
<feature type="active site" evidence="5">
    <location>
        <position position="75"/>
    </location>
</feature>
<dbReference type="GO" id="GO:0004314">
    <property type="term" value="F:[acyl-carrier-protein] S-malonyltransferase activity"/>
    <property type="evidence" value="ECO:0007669"/>
    <property type="project" value="UniProtKB-EC"/>
</dbReference>
<comment type="caution">
    <text evidence="7">The sequence shown here is derived from an EMBL/GenBank/DDBJ whole genome shotgun (WGS) entry which is preliminary data.</text>
</comment>
<dbReference type="SUPFAM" id="SSF55048">
    <property type="entry name" value="Probable ACP-binding domain of malonyl-CoA ACP transacylase"/>
    <property type="match status" value="1"/>
</dbReference>
<dbReference type="AlphaFoldDB" id="A0A7W9LZM4"/>
<dbReference type="Pfam" id="PF00698">
    <property type="entry name" value="Acyl_transf_1"/>
    <property type="match status" value="1"/>
</dbReference>
<evidence type="ECO:0000256" key="1">
    <source>
        <dbReference type="ARBA" id="ARBA00022679"/>
    </source>
</evidence>
<dbReference type="GO" id="GO:0006633">
    <property type="term" value="P:fatty acid biosynthetic process"/>
    <property type="evidence" value="ECO:0007669"/>
    <property type="project" value="TreeGrafter"/>
</dbReference>
<reference evidence="7 8" key="1">
    <citation type="submission" date="2020-08" db="EMBL/GenBank/DDBJ databases">
        <title>Sequencing the genomes of 1000 actinobacteria strains.</title>
        <authorList>
            <person name="Klenk H.-P."/>
        </authorList>
    </citation>
    <scope>NUCLEOTIDE SEQUENCE [LARGE SCALE GENOMIC DNA]</scope>
    <source>
        <strain evidence="7 8">DSM 45486</strain>
    </source>
</reference>
<dbReference type="PANTHER" id="PTHR42681:SF1">
    <property type="entry name" value="MALONYL-COA-ACYL CARRIER PROTEIN TRANSACYLASE, MITOCHONDRIAL"/>
    <property type="match status" value="1"/>
</dbReference>
<accession>A0A7W9LZM4</accession>
<evidence type="ECO:0000256" key="5">
    <source>
        <dbReference type="PIRSR" id="PIRSR000446-1"/>
    </source>
</evidence>
<sequence>MGLDLVERHGDLVRELYRTADEVLGFGLSELCWHGTAEQLRPTEITQPAVFLTSMALLRIAQERGLAPDAVAGHSLGEYTALVCGGALDWVDALRLVRRRGELMAEVNSRTPGRMAAIVGLDADQVDGLCALAKAEHGLVEVANYNEPGQTVVSGVEEAVLAVVAAAKGSGATKVVLLDVGAPFHCSLMRDVEDEFAAELERVVVRDPVVPIVANVTADYARTAADVLGNLRSQLTGAVRWTETMFRLADAGMTRFVEVGPGRVLTGFVRAALPDSEVLPTGDVRRLDRALSALAATVA</sequence>
<evidence type="ECO:0000259" key="6">
    <source>
        <dbReference type="SMART" id="SM00827"/>
    </source>
</evidence>
<dbReference type="EMBL" id="JACHMO010000001">
    <property type="protein sequence ID" value="MBB5801852.1"/>
    <property type="molecule type" value="Genomic_DNA"/>
</dbReference>